<dbReference type="KEGG" id="dbk:DGMP_38020"/>
<dbReference type="Pfam" id="PF00881">
    <property type="entry name" value="Nitroreductase"/>
    <property type="match status" value="1"/>
</dbReference>
<keyword evidence="6" id="KW-0472">Membrane</keyword>
<evidence type="ECO:0000313" key="9">
    <source>
        <dbReference type="Proteomes" id="UP000826725"/>
    </source>
</evidence>
<evidence type="ECO:0000256" key="6">
    <source>
        <dbReference type="SAM" id="Phobius"/>
    </source>
</evidence>
<keyword evidence="3" id="KW-0285">Flavoprotein</keyword>
<keyword evidence="6" id="KW-0812">Transmembrane</keyword>
<dbReference type="RefSeq" id="WP_228855395.1">
    <property type="nucleotide sequence ID" value="NZ_AP024086.1"/>
</dbReference>
<dbReference type="CDD" id="cd02136">
    <property type="entry name" value="PnbA_NfnB-like"/>
    <property type="match status" value="1"/>
</dbReference>
<dbReference type="AlphaFoldDB" id="A0A8D5JIV7"/>
<keyword evidence="5" id="KW-0560">Oxidoreductase</keyword>
<comment type="similarity">
    <text evidence="2">Belongs to the nitroreductase family.</text>
</comment>
<protein>
    <submittedName>
        <fullName evidence="8">NADH dehydrogenase</fullName>
    </submittedName>
</protein>
<dbReference type="InterPro" id="IPR029479">
    <property type="entry name" value="Nitroreductase"/>
</dbReference>
<feature type="domain" description="Nitroreductase" evidence="7">
    <location>
        <begin position="7"/>
        <end position="196"/>
    </location>
</feature>
<dbReference type="PANTHER" id="PTHR43673:SF2">
    <property type="entry name" value="NITROREDUCTASE"/>
    <property type="match status" value="1"/>
</dbReference>
<dbReference type="Proteomes" id="UP000826725">
    <property type="component" value="Chromosome"/>
</dbReference>
<sequence length="221" mass="25401">MNTIDALKTRKSTRAYLDTPVPREKIEAVLSAARHAPSGTNAQPWQVAVVSGRQKDELSREMENLFRSGEMGEMDYQYYPLKWPEPFKSRRLACGRQLYSTLNIERKDKEKRYEQWVANYHGFGAPVLLFFFLDPVMQTGSFLDYGMFLQSIMLAAVEEGLATCSQAALGQYPELIKKRLGYPMDHILICGMALGYEDKNAPVNNYRTPREELSVFTRFFD</sequence>
<keyword evidence="9" id="KW-1185">Reference proteome</keyword>
<feature type="transmembrane region" description="Helical" evidence="6">
    <location>
        <begin position="116"/>
        <end position="133"/>
    </location>
</feature>
<evidence type="ECO:0000259" key="7">
    <source>
        <dbReference type="Pfam" id="PF00881"/>
    </source>
</evidence>
<keyword evidence="4" id="KW-0288">FMN</keyword>
<name>A0A8D5JIV7_9BACT</name>
<accession>A0A8D5JIV7</accession>
<proteinExistence type="inferred from homology"/>
<dbReference type="GO" id="GO:0016491">
    <property type="term" value="F:oxidoreductase activity"/>
    <property type="evidence" value="ECO:0007669"/>
    <property type="project" value="UniProtKB-KW"/>
</dbReference>
<evidence type="ECO:0000256" key="3">
    <source>
        <dbReference type="ARBA" id="ARBA00022630"/>
    </source>
</evidence>
<reference evidence="8" key="1">
    <citation type="submission" date="2020-09" db="EMBL/GenBank/DDBJ databases">
        <title>Desulfogranum mesoprofundum gen. nov., sp. nov., a novel mesophilic, sulfate-reducing chemolithoautotroph isolated from a deep-sea hydrothermal vent chimney in the Suiyo Seamount.</title>
        <authorList>
            <person name="Hashimoto Y."/>
            <person name="Nakagawa S."/>
        </authorList>
    </citation>
    <scope>NUCLEOTIDE SEQUENCE</scope>
    <source>
        <strain evidence="8">KT2</strain>
    </source>
</reference>
<evidence type="ECO:0000256" key="2">
    <source>
        <dbReference type="ARBA" id="ARBA00007118"/>
    </source>
</evidence>
<comment type="cofactor">
    <cofactor evidence="1">
        <name>FMN</name>
        <dbReference type="ChEBI" id="CHEBI:58210"/>
    </cofactor>
</comment>
<gene>
    <name evidence="8" type="ORF">DGMP_38020</name>
</gene>
<dbReference type="PANTHER" id="PTHR43673">
    <property type="entry name" value="NAD(P)H NITROREDUCTASE YDGI-RELATED"/>
    <property type="match status" value="1"/>
</dbReference>
<evidence type="ECO:0000313" key="8">
    <source>
        <dbReference type="EMBL" id="BCL63109.1"/>
    </source>
</evidence>
<organism evidence="8 9">
    <name type="scientific">Desulfomarina profundi</name>
    <dbReference type="NCBI Taxonomy" id="2772557"/>
    <lineage>
        <taxon>Bacteria</taxon>
        <taxon>Pseudomonadati</taxon>
        <taxon>Thermodesulfobacteriota</taxon>
        <taxon>Desulfobulbia</taxon>
        <taxon>Desulfobulbales</taxon>
        <taxon>Desulfobulbaceae</taxon>
        <taxon>Desulfomarina</taxon>
    </lineage>
</organism>
<evidence type="ECO:0000256" key="4">
    <source>
        <dbReference type="ARBA" id="ARBA00022643"/>
    </source>
</evidence>
<keyword evidence="6" id="KW-1133">Transmembrane helix</keyword>
<dbReference type="EMBL" id="AP024086">
    <property type="protein sequence ID" value="BCL63109.1"/>
    <property type="molecule type" value="Genomic_DNA"/>
</dbReference>
<evidence type="ECO:0000256" key="5">
    <source>
        <dbReference type="ARBA" id="ARBA00023002"/>
    </source>
</evidence>
<evidence type="ECO:0000256" key="1">
    <source>
        <dbReference type="ARBA" id="ARBA00001917"/>
    </source>
</evidence>